<dbReference type="RefSeq" id="WP_066411161.1">
    <property type="nucleotide sequence ID" value="NZ_FKBS01000014.1"/>
</dbReference>
<organism evidence="1 2">
    <name type="scientific">Bordetella ansorpii</name>
    <dbReference type="NCBI Taxonomy" id="288768"/>
    <lineage>
        <taxon>Bacteria</taxon>
        <taxon>Pseudomonadati</taxon>
        <taxon>Pseudomonadota</taxon>
        <taxon>Betaproteobacteria</taxon>
        <taxon>Burkholderiales</taxon>
        <taxon>Alcaligenaceae</taxon>
        <taxon>Bordetella</taxon>
    </lineage>
</organism>
<reference evidence="1 2" key="1">
    <citation type="submission" date="2016-03" db="EMBL/GenBank/DDBJ databases">
        <authorList>
            <consortium name="Pathogen Informatics"/>
        </authorList>
    </citation>
    <scope>NUCLEOTIDE SEQUENCE [LARGE SCALE GENOMIC DNA]</scope>
    <source>
        <strain evidence="1 2">NCTC13364</strain>
    </source>
</reference>
<dbReference type="AlphaFoldDB" id="A0A157NYD0"/>
<gene>
    <name evidence="1" type="ORF">SAMEA1982600_02051</name>
</gene>
<evidence type="ECO:0000313" key="2">
    <source>
        <dbReference type="Proteomes" id="UP000077037"/>
    </source>
</evidence>
<accession>A0A157NYD0</accession>
<dbReference type="Pfam" id="PF12059">
    <property type="entry name" value="DUF3540"/>
    <property type="match status" value="1"/>
</dbReference>
<name>A0A157NYD0_9BORD</name>
<proteinExistence type="predicted"/>
<protein>
    <submittedName>
        <fullName evidence="1">Protein of uncharacterized function (DUF3540)</fullName>
    </submittedName>
</protein>
<dbReference type="Proteomes" id="UP000077037">
    <property type="component" value="Unassembled WGS sequence"/>
</dbReference>
<dbReference type="EMBL" id="FKBS01000014">
    <property type="protein sequence ID" value="SAI26056.1"/>
    <property type="molecule type" value="Genomic_DNA"/>
</dbReference>
<evidence type="ECO:0000313" key="1">
    <source>
        <dbReference type="EMBL" id="SAI26056.1"/>
    </source>
</evidence>
<sequence>MQAAQRSYLQYDPVHLIGTLVRRGENGDYAVRCDGREWLARRAASCLLAPELGDTVMISGPDATRVYLIAVIEQADPASGTLEMEGRMLLRSRTADVALQAAGDVRIAGREGVRVETGKLHVQANEAGCTAARMHYLAGEVQGAVGTMRLVGKVYEAVVDRLSHLSRMAFRNVSEVEQVRVGTMDYQAEQSARVHAPYTVVTADALVKVDAKQVHMG</sequence>
<dbReference type="InterPro" id="IPR021927">
    <property type="entry name" value="DUF3540"/>
</dbReference>
<dbReference type="OrthoDB" id="6119047at2"/>